<evidence type="ECO:0000256" key="2">
    <source>
        <dbReference type="ARBA" id="ARBA00023125"/>
    </source>
</evidence>
<dbReference type="SMART" id="SM00354">
    <property type="entry name" value="HTH_LACI"/>
    <property type="match status" value="1"/>
</dbReference>
<dbReference type="Gene3D" id="1.10.260.40">
    <property type="entry name" value="lambda repressor-like DNA-binding domains"/>
    <property type="match status" value="1"/>
</dbReference>
<evidence type="ECO:0000313" key="6">
    <source>
        <dbReference type="EMBL" id="MFD2567979.1"/>
    </source>
</evidence>
<keyword evidence="7" id="KW-1185">Reference proteome</keyword>
<dbReference type="Gene3D" id="3.40.50.2300">
    <property type="match status" value="2"/>
</dbReference>
<name>A0ABW5LUR2_9FLAO</name>
<keyword evidence="1" id="KW-0805">Transcription regulation</keyword>
<evidence type="ECO:0000259" key="5">
    <source>
        <dbReference type="PROSITE" id="PS50943"/>
    </source>
</evidence>
<keyword evidence="2 6" id="KW-0238">DNA-binding</keyword>
<keyword evidence="3" id="KW-0804">Transcription</keyword>
<dbReference type="GO" id="GO:0003677">
    <property type="term" value="F:DNA binding"/>
    <property type="evidence" value="ECO:0007669"/>
    <property type="project" value="UniProtKB-KW"/>
</dbReference>
<dbReference type="SUPFAM" id="SSF53822">
    <property type="entry name" value="Periplasmic binding protein-like I"/>
    <property type="match status" value="1"/>
</dbReference>
<dbReference type="CDD" id="cd06267">
    <property type="entry name" value="PBP1_LacI_sugar_binding-like"/>
    <property type="match status" value="1"/>
</dbReference>
<dbReference type="InterPro" id="IPR000843">
    <property type="entry name" value="HTH_LacI"/>
</dbReference>
<dbReference type="EMBL" id="JBHULH010000004">
    <property type="protein sequence ID" value="MFD2567979.1"/>
    <property type="molecule type" value="Genomic_DNA"/>
</dbReference>
<dbReference type="Proteomes" id="UP001597508">
    <property type="component" value="Unassembled WGS sequence"/>
</dbReference>
<feature type="domain" description="HTH lacI-type" evidence="4">
    <location>
        <begin position="5"/>
        <end position="59"/>
    </location>
</feature>
<dbReference type="PANTHER" id="PTHR30146:SF109">
    <property type="entry name" value="HTH-TYPE TRANSCRIPTIONAL REGULATOR GALS"/>
    <property type="match status" value="1"/>
</dbReference>
<dbReference type="Pfam" id="PF00356">
    <property type="entry name" value="LacI"/>
    <property type="match status" value="1"/>
</dbReference>
<dbReference type="PANTHER" id="PTHR30146">
    <property type="entry name" value="LACI-RELATED TRANSCRIPTIONAL REPRESSOR"/>
    <property type="match status" value="1"/>
</dbReference>
<proteinExistence type="predicted"/>
<feature type="domain" description="HTH cro/C1-type" evidence="5">
    <location>
        <begin position="2"/>
        <end position="53"/>
    </location>
</feature>
<sequence length="329" mass="36198">MKKSITIKELSKLLDVSISTVSKALNDSHEISPATKKRIQDTAKLYNYKPNRIAVHLKSGKANTIGVVLPSIKNFFLARALRGIESVIAKTDYNIIISITNESYEKEVKSIQTLANGFVDAIIIAVSEETQIKQDFTHLKNVQDDVHLLMFDRVVQSIDCDKVVVDEYEAIFNAVKELQSKGRKNIALASTINNLSVGKLRTKGYLAAIEGIQESILIEGSEGAVENEVLSLIEAQKIDAIIALDEEASLASFRIGKKKEVLSNGKLSLIGYAGTKISEHLTPSLTTINQHGKRVGRTAAELLLKKLNKPLKDPELLTVNSSLYVRETS</sequence>
<dbReference type="InterPro" id="IPR001761">
    <property type="entry name" value="Peripla_BP/Lac1_sug-bd_dom"/>
</dbReference>
<dbReference type="PROSITE" id="PS50943">
    <property type="entry name" value="HTH_CROC1"/>
    <property type="match status" value="1"/>
</dbReference>
<dbReference type="CDD" id="cd01392">
    <property type="entry name" value="HTH_LacI"/>
    <property type="match status" value="1"/>
</dbReference>
<dbReference type="InterPro" id="IPR001387">
    <property type="entry name" value="Cro/C1-type_HTH"/>
</dbReference>
<dbReference type="InterPro" id="IPR028082">
    <property type="entry name" value="Peripla_BP_I"/>
</dbReference>
<accession>A0ABW5LUR2</accession>
<reference evidence="7" key="1">
    <citation type="journal article" date="2019" name="Int. J. Syst. Evol. Microbiol.">
        <title>The Global Catalogue of Microorganisms (GCM) 10K type strain sequencing project: providing services to taxonomists for standard genome sequencing and annotation.</title>
        <authorList>
            <consortium name="The Broad Institute Genomics Platform"/>
            <consortium name="The Broad Institute Genome Sequencing Center for Infectious Disease"/>
            <person name="Wu L."/>
            <person name="Ma J."/>
        </authorList>
    </citation>
    <scope>NUCLEOTIDE SEQUENCE [LARGE SCALE GENOMIC DNA]</scope>
    <source>
        <strain evidence="7">KCTC 52127</strain>
    </source>
</reference>
<protein>
    <submittedName>
        <fullName evidence="6">LacI family DNA-binding transcriptional regulator</fullName>
    </submittedName>
</protein>
<comment type="caution">
    <text evidence="6">The sequence shown here is derived from an EMBL/GenBank/DDBJ whole genome shotgun (WGS) entry which is preliminary data.</text>
</comment>
<organism evidence="6 7">
    <name type="scientific">Pseudotenacibaculum haliotis</name>
    <dbReference type="NCBI Taxonomy" id="1862138"/>
    <lineage>
        <taxon>Bacteria</taxon>
        <taxon>Pseudomonadati</taxon>
        <taxon>Bacteroidota</taxon>
        <taxon>Flavobacteriia</taxon>
        <taxon>Flavobacteriales</taxon>
        <taxon>Flavobacteriaceae</taxon>
        <taxon>Pseudotenacibaculum</taxon>
    </lineage>
</organism>
<dbReference type="InterPro" id="IPR010982">
    <property type="entry name" value="Lambda_DNA-bd_dom_sf"/>
</dbReference>
<evidence type="ECO:0000256" key="1">
    <source>
        <dbReference type="ARBA" id="ARBA00023015"/>
    </source>
</evidence>
<dbReference type="PROSITE" id="PS50932">
    <property type="entry name" value="HTH_LACI_2"/>
    <property type="match status" value="1"/>
</dbReference>
<dbReference type="Pfam" id="PF00532">
    <property type="entry name" value="Peripla_BP_1"/>
    <property type="match status" value="1"/>
</dbReference>
<dbReference type="RefSeq" id="WP_379666683.1">
    <property type="nucleotide sequence ID" value="NZ_JBHULH010000004.1"/>
</dbReference>
<gene>
    <name evidence="6" type="ORF">ACFSRZ_11385</name>
</gene>
<evidence type="ECO:0000259" key="4">
    <source>
        <dbReference type="PROSITE" id="PS50932"/>
    </source>
</evidence>
<evidence type="ECO:0000256" key="3">
    <source>
        <dbReference type="ARBA" id="ARBA00023163"/>
    </source>
</evidence>
<dbReference type="SUPFAM" id="SSF47413">
    <property type="entry name" value="lambda repressor-like DNA-binding domains"/>
    <property type="match status" value="1"/>
</dbReference>
<evidence type="ECO:0000313" key="7">
    <source>
        <dbReference type="Proteomes" id="UP001597508"/>
    </source>
</evidence>